<dbReference type="Proteomes" id="UP000536179">
    <property type="component" value="Unassembled WGS sequence"/>
</dbReference>
<proteinExistence type="predicted"/>
<evidence type="ECO:0000313" key="3">
    <source>
        <dbReference type="Proteomes" id="UP000536179"/>
    </source>
</evidence>
<evidence type="ECO:0000259" key="1">
    <source>
        <dbReference type="Pfam" id="PF03235"/>
    </source>
</evidence>
<protein>
    <recommendedName>
        <fullName evidence="1">GmrSD restriction endonucleases N-terminal domain-containing protein</fullName>
    </recommendedName>
</protein>
<dbReference type="EMBL" id="JACHXU010000003">
    <property type="protein sequence ID" value="MBB3205513.1"/>
    <property type="molecule type" value="Genomic_DNA"/>
</dbReference>
<name>A0A7W5DWU9_9BACT</name>
<organism evidence="2 3">
    <name type="scientific">Aporhodopirellula rubra</name>
    <dbReference type="NCBI Taxonomy" id="980271"/>
    <lineage>
        <taxon>Bacteria</taxon>
        <taxon>Pseudomonadati</taxon>
        <taxon>Planctomycetota</taxon>
        <taxon>Planctomycetia</taxon>
        <taxon>Pirellulales</taxon>
        <taxon>Pirellulaceae</taxon>
        <taxon>Aporhodopirellula</taxon>
    </lineage>
</organism>
<sequence>MSDIGSQFNYKQLLERHNSIRIPMIQRDYAQGRPSVAQVREDFLAAIEDALNKPPGDPSLPMNLDFIYGSVANEDELSQFSPLDGQQRLTTLYLLHWYLAWSDDRFDDFEDLFRDGDHSRFSYSVRQSSNEFFDALVQCQPEDRPDEVAQLSHWIANQSWYFRSWRLDPTIQSVLSMLDAIHTRFAASEELFERLVSEDHPAITFQLLDLENFELTDDLYIKMNARGKSLSPFETFKARYEQDLSKQFAGESRAIGGHEFPVNEFVARRMDTAWLDLFWSGNRRSAEIVDESFFNVFRLVALITRDPDAASCTKDVLILTRTQPTYATFHDSNWLDETFTRTLIPLLECWSSGDKGLHIVLPNKDYFDERAIFERLTRNSTSLDVSEILLFMAYAFFIREHEPALDADKFQQWMRVIYNLIINVNIERAERLPIGMNLIQRLLPHSGSILEYVQSWEVPDELPMNVKLQLKEEILKAGLLLSHDGWRPLIERAELHGYFDGQIDFALNFSGVVDQANASSIDDWDAPTHVKLQAEFESSLLKAEAMFDAEGLIASQDHLWERALLTVGDYTLESGNRNRSLLVNATTVQGSWKRLLRAFSPPERIARVKLRDLWAKLDDHRPFPDQLLEIIKAGDETMPAWRAAVVKTPQAFSYGKNLMRFENGYIYLLKKMRMSAAHAEVHSFCFFNNELRAMAAKGSLGPLTIGEYADVNGIEREPYFDLIYREGKKQMRIEVDVFEQKYRIGALTSKLASMTHVRDCLEKHGDLVTVDDYQCISIEIDKLKKTLVRLAKDLGEAGA</sequence>
<dbReference type="AlphaFoldDB" id="A0A7W5DWU9"/>
<dbReference type="InterPro" id="IPR004919">
    <property type="entry name" value="GmrSD_N"/>
</dbReference>
<reference evidence="2 3" key="1">
    <citation type="submission" date="2020-08" db="EMBL/GenBank/DDBJ databases">
        <title>Genomic Encyclopedia of Type Strains, Phase III (KMG-III): the genomes of soil and plant-associated and newly described type strains.</title>
        <authorList>
            <person name="Whitman W."/>
        </authorList>
    </citation>
    <scope>NUCLEOTIDE SEQUENCE [LARGE SCALE GENOMIC DNA]</scope>
    <source>
        <strain evidence="2 3">CECT 8075</strain>
    </source>
</reference>
<evidence type="ECO:0000313" key="2">
    <source>
        <dbReference type="EMBL" id="MBB3205513.1"/>
    </source>
</evidence>
<feature type="domain" description="GmrSD restriction endonucleases N-terminal" evidence="1">
    <location>
        <begin position="11"/>
        <end position="240"/>
    </location>
</feature>
<accession>A0A7W5DWU9</accession>
<dbReference type="RefSeq" id="WP_184303152.1">
    <property type="nucleotide sequence ID" value="NZ_JACHXU010000003.1"/>
</dbReference>
<dbReference type="Pfam" id="PF03235">
    <property type="entry name" value="GmrSD_N"/>
    <property type="match status" value="1"/>
</dbReference>
<comment type="caution">
    <text evidence="2">The sequence shown here is derived from an EMBL/GenBank/DDBJ whole genome shotgun (WGS) entry which is preliminary data.</text>
</comment>
<gene>
    <name evidence="2" type="ORF">FHS27_001313</name>
</gene>
<keyword evidence="3" id="KW-1185">Reference proteome</keyword>